<name>A0ABV9JQG6_9GAMM</name>
<dbReference type="PROSITE" id="PS51257">
    <property type="entry name" value="PROKAR_LIPOPROTEIN"/>
    <property type="match status" value="1"/>
</dbReference>
<protein>
    <recommendedName>
        <fullName evidence="3">DUF4878 domain-containing protein</fullName>
    </recommendedName>
</protein>
<evidence type="ECO:0000313" key="1">
    <source>
        <dbReference type="EMBL" id="MFC4656384.1"/>
    </source>
</evidence>
<sequence>MFRWILLFAALVLAGCQEDKPKVNADVASPEYAAGEFFHALYTSKNLSRATKLATESYARVLSSYGSTRSITNTLYNMSFDEVTISIDRTGKNLREQYGDEAEVTLLFEGKANGGKKIELRIARMIKVDGKWKVAGVKPNPFSRTDV</sequence>
<dbReference type="EMBL" id="JBHSGB010000014">
    <property type="protein sequence ID" value="MFC4656384.1"/>
    <property type="molecule type" value="Genomic_DNA"/>
</dbReference>
<organism evidence="1 2">
    <name type="scientific">Rheinheimera marina</name>
    <dbReference type="NCBI Taxonomy" id="1774958"/>
    <lineage>
        <taxon>Bacteria</taxon>
        <taxon>Pseudomonadati</taxon>
        <taxon>Pseudomonadota</taxon>
        <taxon>Gammaproteobacteria</taxon>
        <taxon>Chromatiales</taxon>
        <taxon>Chromatiaceae</taxon>
        <taxon>Rheinheimera</taxon>
    </lineage>
</organism>
<comment type="caution">
    <text evidence="1">The sequence shown here is derived from an EMBL/GenBank/DDBJ whole genome shotgun (WGS) entry which is preliminary data.</text>
</comment>
<proteinExistence type="predicted"/>
<gene>
    <name evidence="1" type="ORF">ACFO3I_15310</name>
</gene>
<dbReference type="Proteomes" id="UP001595962">
    <property type="component" value="Unassembled WGS sequence"/>
</dbReference>
<dbReference type="RefSeq" id="WP_377335395.1">
    <property type="nucleotide sequence ID" value="NZ_JBHSGB010000014.1"/>
</dbReference>
<evidence type="ECO:0000313" key="2">
    <source>
        <dbReference type="Proteomes" id="UP001595962"/>
    </source>
</evidence>
<keyword evidence="2" id="KW-1185">Reference proteome</keyword>
<evidence type="ECO:0008006" key="3">
    <source>
        <dbReference type="Google" id="ProtNLM"/>
    </source>
</evidence>
<reference evidence="2" key="1">
    <citation type="journal article" date="2019" name="Int. J. Syst. Evol. Microbiol.">
        <title>The Global Catalogue of Microorganisms (GCM) 10K type strain sequencing project: providing services to taxonomists for standard genome sequencing and annotation.</title>
        <authorList>
            <consortium name="The Broad Institute Genomics Platform"/>
            <consortium name="The Broad Institute Genome Sequencing Center for Infectious Disease"/>
            <person name="Wu L."/>
            <person name="Ma J."/>
        </authorList>
    </citation>
    <scope>NUCLEOTIDE SEQUENCE [LARGE SCALE GENOMIC DNA]</scope>
    <source>
        <strain evidence="2">DT28</strain>
    </source>
</reference>
<accession>A0ABV9JQG6</accession>